<dbReference type="AlphaFoldDB" id="A0A0D8FWI7"/>
<protein>
    <submittedName>
        <fullName evidence="1">Uncharacterized protein</fullName>
    </submittedName>
</protein>
<keyword evidence="2" id="KW-1185">Reference proteome</keyword>
<dbReference type="STRING" id="1121877.FEAC_03980"/>
<reference evidence="1 2" key="1">
    <citation type="submission" date="2015-01" db="EMBL/GenBank/DDBJ databases">
        <title>Draft genome of the acidophilic iron oxidizer Ferrimicrobium acidiphilum strain T23.</title>
        <authorList>
            <person name="Poehlein A."/>
            <person name="Eisen S."/>
            <person name="Schloemann M."/>
            <person name="Johnson B.D."/>
            <person name="Daniel R."/>
            <person name="Muehling M."/>
        </authorList>
    </citation>
    <scope>NUCLEOTIDE SEQUENCE [LARGE SCALE GENOMIC DNA]</scope>
    <source>
        <strain evidence="1 2">T23</strain>
    </source>
</reference>
<dbReference type="Proteomes" id="UP000032336">
    <property type="component" value="Unassembled WGS sequence"/>
</dbReference>
<comment type="caution">
    <text evidence="1">The sequence shown here is derived from an EMBL/GenBank/DDBJ whole genome shotgun (WGS) entry which is preliminary data.</text>
</comment>
<accession>A0A0D8FWI7</accession>
<sequence>MNMKRLLQPQVLIAILLLLLLVGVVIFANRSSDRPNTGTFTVEAIGIVVNQKGTCAEVGQPSPFLRTINRPGVVCTHGVVLGRKGECVTFGENNFTPRFTIPEPAKMSLCKSHGLHMPS</sequence>
<gene>
    <name evidence="1" type="ORF">FEAC_03980</name>
</gene>
<evidence type="ECO:0000313" key="1">
    <source>
        <dbReference type="EMBL" id="KJE77655.1"/>
    </source>
</evidence>
<name>A0A0D8FWI7_9ACTN</name>
<organism evidence="1 2">
    <name type="scientific">Ferrimicrobium acidiphilum DSM 19497</name>
    <dbReference type="NCBI Taxonomy" id="1121877"/>
    <lineage>
        <taxon>Bacteria</taxon>
        <taxon>Bacillati</taxon>
        <taxon>Actinomycetota</taxon>
        <taxon>Acidimicrobiia</taxon>
        <taxon>Acidimicrobiales</taxon>
        <taxon>Acidimicrobiaceae</taxon>
        <taxon>Ferrimicrobium</taxon>
    </lineage>
</organism>
<dbReference type="EMBL" id="JXUW01000003">
    <property type="protein sequence ID" value="KJE77655.1"/>
    <property type="molecule type" value="Genomic_DNA"/>
</dbReference>
<proteinExistence type="predicted"/>
<evidence type="ECO:0000313" key="2">
    <source>
        <dbReference type="Proteomes" id="UP000032336"/>
    </source>
</evidence>